<accession>A0ACB0YSJ0</accession>
<protein>
    <submittedName>
        <fullName evidence="1">Uncharacterized protein</fullName>
    </submittedName>
</protein>
<reference evidence="1" key="1">
    <citation type="submission" date="2023-11" db="EMBL/GenBank/DDBJ databases">
        <authorList>
            <person name="Poullet M."/>
        </authorList>
    </citation>
    <scope>NUCLEOTIDE SEQUENCE</scope>
    <source>
        <strain evidence="1">E1834</strain>
    </source>
</reference>
<evidence type="ECO:0000313" key="2">
    <source>
        <dbReference type="Proteomes" id="UP001497535"/>
    </source>
</evidence>
<keyword evidence="2" id="KW-1185">Reference proteome</keyword>
<organism evidence="1 2">
    <name type="scientific">Meloidogyne enterolobii</name>
    <name type="common">Root-knot nematode worm</name>
    <name type="synonym">Meloidogyne mayaguensis</name>
    <dbReference type="NCBI Taxonomy" id="390850"/>
    <lineage>
        <taxon>Eukaryota</taxon>
        <taxon>Metazoa</taxon>
        <taxon>Ecdysozoa</taxon>
        <taxon>Nematoda</taxon>
        <taxon>Chromadorea</taxon>
        <taxon>Rhabditida</taxon>
        <taxon>Tylenchina</taxon>
        <taxon>Tylenchomorpha</taxon>
        <taxon>Tylenchoidea</taxon>
        <taxon>Meloidogynidae</taxon>
        <taxon>Meloidogyninae</taxon>
        <taxon>Meloidogyne</taxon>
    </lineage>
</organism>
<proteinExistence type="predicted"/>
<evidence type="ECO:0000313" key="1">
    <source>
        <dbReference type="EMBL" id="CAK5060910.1"/>
    </source>
</evidence>
<name>A0ACB0YSJ0_MELEN</name>
<sequence length="590" mass="65979">MRQRLEQLLGEANRNGGGSGDQPSQNSTERQLQNIQKIAKDSKPTKTNFSASKINKNNDKEILIQSGGFVARVKPDEQIRVISTPLGIKQNNNKNKQQKHQNISELNKNNATTFDERRREESEYWKGGGGEYDEEPILINGRLIEPPTGYLHSVLIHHNGGISSEAESEEEGRATKNKILPSLDVAKLEKSNSGTIVCFKFMQHRNLQNYGNYEISIGMKRGLSLNECRCACANTWKLEEKAQCKSLHFGREEGLCELLSSDHSGKSDLVFNKSSDYHYVSCERKYLLKTAEKMCSNKSNEHQKFNNDGVFNNNTATSTEATNILLKSELTTNKPEINLNKNSKNSGTPNKSEFNLNKSEFNLNKSEFNSNKNSDTANKSEFNLNKNSEATNKSEFNLNKPEINLNKNNINVQQTSTTTQTTTQTTSINVVIDVDKNNQQCFERISGFSMNGTTTASLEHNVSIEQCKCLCANSLHSRYPFQCASVSYFGDERDCVLNLQNRQSAPEQFTPEPDQQVIYFGFLCHSKKAAEFVENVCNNNIEPSTTKGSISENYSKATAISSLNPKDSSTTKTFTNASKSSTNLGGKHCF</sequence>
<dbReference type="Proteomes" id="UP001497535">
    <property type="component" value="Unassembled WGS sequence"/>
</dbReference>
<gene>
    <name evidence="1" type="ORF">MENTE1834_LOCUS16082</name>
</gene>
<dbReference type="EMBL" id="CAVMJV010000018">
    <property type="protein sequence ID" value="CAK5060910.1"/>
    <property type="molecule type" value="Genomic_DNA"/>
</dbReference>
<comment type="caution">
    <text evidence="1">The sequence shown here is derived from an EMBL/GenBank/DDBJ whole genome shotgun (WGS) entry which is preliminary data.</text>
</comment>